<sequence length="75" mass="8789">MTIHKRLIEKCLDLTDTDFTLAPQFMKVDEALLANKCKSDQFDKPIRLLAYDDEEWGKYVRVLGKAWRMSAMKAH</sequence>
<dbReference type="RefSeq" id="WP_161857090.1">
    <property type="nucleotide sequence ID" value="NZ_CP047491.1"/>
</dbReference>
<reference evidence="1 4" key="2">
    <citation type="submission" date="2020-08" db="EMBL/GenBank/DDBJ databases">
        <title>Genomic Encyclopedia of Type Strains, Phase IV (KMG-IV): sequencing the most valuable type-strain genomes for metagenomic binning, comparative biology and taxonomic classification.</title>
        <authorList>
            <person name="Goeker M."/>
        </authorList>
    </citation>
    <scope>NUCLEOTIDE SEQUENCE [LARGE SCALE GENOMIC DNA]</scope>
    <source>
        <strain evidence="1 4">DSM 11525</strain>
    </source>
</reference>
<reference evidence="2 3" key="1">
    <citation type="submission" date="2020-01" db="EMBL/GenBank/DDBJ databases">
        <title>The possibility of degradation of plastic by Microbulbifer hydrolyticus IRE-31.</title>
        <authorList>
            <person name="Liu L."/>
        </authorList>
    </citation>
    <scope>NUCLEOTIDE SEQUENCE [LARGE SCALE GENOMIC DNA]</scope>
    <source>
        <strain evidence="2 3">IRE-31</strain>
    </source>
</reference>
<keyword evidence="3" id="KW-1185">Reference proteome</keyword>
<dbReference type="AlphaFoldDB" id="A0A6P1TAS6"/>
<evidence type="ECO:0000313" key="4">
    <source>
        <dbReference type="Proteomes" id="UP000563601"/>
    </source>
</evidence>
<evidence type="ECO:0000313" key="2">
    <source>
        <dbReference type="EMBL" id="QHQ37752.1"/>
    </source>
</evidence>
<evidence type="ECO:0000313" key="1">
    <source>
        <dbReference type="EMBL" id="MBB5211503.1"/>
    </source>
</evidence>
<dbReference type="Proteomes" id="UP000563601">
    <property type="component" value="Unassembled WGS sequence"/>
</dbReference>
<dbReference type="EMBL" id="JACHHR010000002">
    <property type="protein sequence ID" value="MBB5211503.1"/>
    <property type="molecule type" value="Genomic_DNA"/>
</dbReference>
<accession>A0A6P1TAS6</accession>
<gene>
    <name evidence="2" type="ORF">GTQ55_01285</name>
    <name evidence="1" type="ORF">HNQ53_001721</name>
</gene>
<proteinExistence type="predicted"/>
<evidence type="ECO:0000313" key="3">
    <source>
        <dbReference type="Proteomes" id="UP000464675"/>
    </source>
</evidence>
<dbReference type="EMBL" id="CP047491">
    <property type="protein sequence ID" value="QHQ37752.1"/>
    <property type="molecule type" value="Genomic_DNA"/>
</dbReference>
<organism evidence="1 4">
    <name type="scientific">Microbulbifer hydrolyticus</name>
    <dbReference type="NCBI Taxonomy" id="48074"/>
    <lineage>
        <taxon>Bacteria</taxon>
        <taxon>Pseudomonadati</taxon>
        <taxon>Pseudomonadota</taxon>
        <taxon>Gammaproteobacteria</taxon>
        <taxon>Cellvibrionales</taxon>
        <taxon>Microbulbiferaceae</taxon>
        <taxon>Microbulbifer</taxon>
    </lineage>
</organism>
<dbReference type="Proteomes" id="UP000464675">
    <property type="component" value="Chromosome"/>
</dbReference>
<protein>
    <submittedName>
        <fullName evidence="1">Uncharacterized protein</fullName>
    </submittedName>
</protein>
<name>A0A6P1TAS6_9GAMM</name>